<feature type="compositionally biased region" description="Polar residues" evidence="1">
    <location>
        <begin position="113"/>
        <end position="125"/>
    </location>
</feature>
<gene>
    <name evidence="2" type="ORF">Cadr_000024997</name>
</gene>
<dbReference type="PANTHER" id="PTHR38649:SF1">
    <property type="entry name" value="SPERMATOGENESIS-ASSOCIATED PROTEIN 33"/>
    <property type="match status" value="1"/>
</dbReference>
<feature type="compositionally biased region" description="Basic and acidic residues" evidence="1">
    <location>
        <begin position="11"/>
        <end position="49"/>
    </location>
</feature>
<keyword evidence="3" id="KW-1185">Reference proteome</keyword>
<protein>
    <submittedName>
        <fullName evidence="2">Spermatogenesis-associated protein 33</fullName>
    </submittedName>
</protein>
<dbReference type="InterPro" id="IPR027930">
    <property type="entry name" value="DUF4609"/>
</dbReference>
<feature type="region of interest" description="Disordered" evidence="1">
    <location>
        <begin position="1"/>
        <end position="69"/>
    </location>
</feature>
<dbReference type="PANTHER" id="PTHR38649">
    <property type="entry name" value="SPERMATOGENESIS-ASSOCIATED PROTEIN 33"/>
    <property type="match status" value="1"/>
</dbReference>
<feature type="region of interest" description="Disordered" evidence="1">
    <location>
        <begin position="101"/>
        <end position="125"/>
    </location>
</feature>
<dbReference type="OrthoDB" id="9838277at2759"/>
<organism evidence="2 3">
    <name type="scientific">Camelus dromedarius</name>
    <name type="common">Dromedary</name>
    <name type="synonym">Arabian camel</name>
    <dbReference type="NCBI Taxonomy" id="9838"/>
    <lineage>
        <taxon>Eukaryota</taxon>
        <taxon>Metazoa</taxon>
        <taxon>Chordata</taxon>
        <taxon>Craniata</taxon>
        <taxon>Vertebrata</taxon>
        <taxon>Euteleostomi</taxon>
        <taxon>Mammalia</taxon>
        <taxon>Eutheria</taxon>
        <taxon>Laurasiatheria</taxon>
        <taxon>Artiodactyla</taxon>
        <taxon>Tylopoda</taxon>
        <taxon>Camelidae</taxon>
        <taxon>Camelus</taxon>
    </lineage>
</organism>
<evidence type="ECO:0000313" key="2">
    <source>
        <dbReference type="EMBL" id="KAB1260587.1"/>
    </source>
</evidence>
<dbReference type="Pfam" id="PF15382">
    <property type="entry name" value="DUF4609"/>
    <property type="match status" value="1"/>
</dbReference>
<dbReference type="EMBL" id="JWIN03000021">
    <property type="protein sequence ID" value="KAB1260587.1"/>
    <property type="molecule type" value="Genomic_DNA"/>
</dbReference>
<feature type="compositionally biased region" description="Basic and acidic residues" evidence="1">
    <location>
        <begin position="57"/>
        <end position="69"/>
    </location>
</feature>
<proteinExistence type="predicted"/>
<sequence>MGLSKSKRKPGKGEESKNERSMDRPSQEPEKPRDVKPAESLLQKKEAAERQWPSSEVEEKPDIKSEKKVAVPQIVITKASEETLVSTGSVASQEQRTIREQAAWGPYYRHRSPSTVDAYTVQTTE</sequence>
<dbReference type="Proteomes" id="UP000299084">
    <property type="component" value="Unassembled WGS sequence"/>
</dbReference>
<dbReference type="GO" id="GO:0005737">
    <property type="term" value="C:cytoplasm"/>
    <property type="evidence" value="ECO:0007669"/>
    <property type="project" value="TreeGrafter"/>
</dbReference>
<reference evidence="2 3" key="1">
    <citation type="journal article" date="2019" name="Mol. Ecol. Resour.">
        <title>Improving Illumina assemblies with Hi-C and long reads: an example with the North African dromedary.</title>
        <authorList>
            <person name="Elbers J.P."/>
            <person name="Rogers M.F."/>
            <person name="Perelman P.L."/>
            <person name="Proskuryakova A.A."/>
            <person name="Serdyukova N.A."/>
            <person name="Johnson W.E."/>
            <person name="Horin P."/>
            <person name="Corander J."/>
            <person name="Murphy D."/>
            <person name="Burger P.A."/>
        </authorList>
    </citation>
    <scope>NUCLEOTIDE SEQUENCE [LARGE SCALE GENOMIC DNA]</scope>
    <source>
        <strain evidence="2">Drom800</strain>
        <tissue evidence="2">Blood</tissue>
    </source>
</reference>
<name>A0A5N4CNZ3_CAMDR</name>
<accession>A0A5N4CNZ3</accession>
<comment type="caution">
    <text evidence="2">The sequence shown here is derived from an EMBL/GenBank/DDBJ whole genome shotgun (WGS) entry which is preliminary data.</text>
</comment>
<evidence type="ECO:0000313" key="3">
    <source>
        <dbReference type="Proteomes" id="UP000299084"/>
    </source>
</evidence>
<dbReference type="GO" id="GO:0005634">
    <property type="term" value="C:nucleus"/>
    <property type="evidence" value="ECO:0007669"/>
    <property type="project" value="TreeGrafter"/>
</dbReference>
<evidence type="ECO:0000256" key="1">
    <source>
        <dbReference type="SAM" id="MobiDB-lite"/>
    </source>
</evidence>
<dbReference type="AlphaFoldDB" id="A0A5N4CNZ3"/>
<feature type="compositionally biased region" description="Basic residues" evidence="1">
    <location>
        <begin position="1"/>
        <end position="10"/>
    </location>
</feature>